<proteinExistence type="predicted"/>
<protein>
    <recommendedName>
        <fullName evidence="4">Transposase</fullName>
    </recommendedName>
</protein>
<evidence type="ECO:0008006" key="4">
    <source>
        <dbReference type="Google" id="ProtNLM"/>
    </source>
</evidence>
<keyword evidence="3" id="KW-1185">Reference proteome</keyword>
<comment type="caution">
    <text evidence="2">The sequence shown here is derived from an EMBL/GenBank/DDBJ whole genome shotgun (WGS) entry which is preliminary data.</text>
</comment>
<dbReference type="Proteomes" id="UP000702209">
    <property type="component" value="Unassembled WGS sequence"/>
</dbReference>
<gene>
    <name evidence="2" type="ORF">IU459_36560</name>
</gene>
<evidence type="ECO:0000313" key="3">
    <source>
        <dbReference type="Proteomes" id="UP000702209"/>
    </source>
</evidence>
<dbReference type="RefSeq" id="WP_195134161.1">
    <property type="nucleotide sequence ID" value="NZ_JADLQX010000093.1"/>
</dbReference>
<organism evidence="2 3">
    <name type="scientific">Nocardia amamiensis</name>
    <dbReference type="NCBI Taxonomy" id="404578"/>
    <lineage>
        <taxon>Bacteria</taxon>
        <taxon>Bacillati</taxon>
        <taxon>Actinomycetota</taxon>
        <taxon>Actinomycetes</taxon>
        <taxon>Mycobacteriales</taxon>
        <taxon>Nocardiaceae</taxon>
        <taxon>Nocardia</taxon>
    </lineage>
</organism>
<evidence type="ECO:0000313" key="2">
    <source>
        <dbReference type="EMBL" id="MBF6302983.1"/>
    </source>
</evidence>
<dbReference type="EMBL" id="JADLQX010000093">
    <property type="protein sequence ID" value="MBF6302983.1"/>
    <property type="molecule type" value="Genomic_DNA"/>
</dbReference>
<accession>A0ABS0D787</accession>
<evidence type="ECO:0000256" key="1">
    <source>
        <dbReference type="SAM" id="MobiDB-lite"/>
    </source>
</evidence>
<sequence>MSWGVNEGMLTTWVARDRQQRDGAAGDQLSESEREELLGVGEQIRPIRR</sequence>
<reference evidence="2 3" key="1">
    <citation type="submission" date="2020-10" db="EMBL/GenBank/DDBJ databases">
        <title>Identification of Nocardia species via Next-generation sequencing and recognition of intraspecies genetic diversity.</title>
        <authorList>
            <person name="Li P."/>
            <person name="Li P."/>
            <person name="Lu B."/>
        </authorList>
    </citation>
    <scope>NUCLEOTIDE SEQUENCE [LARGE SCALE GENOMIC DNA]</scope>
    <source>
        <strain evidence="2 3">BJ06-0157</strain>
    </source>
</reference>
<feature type="region of interest" description="Disordered" evidence="1">
    <location>
        <begin position="16"/>
        <end position="49"/>
    </location>
</feature>
<name>A0ABS0D787_9NOCA</name>